<gene>
    <name evidence="2" type="ORF">PSTG_00356</name>
</gene>
<evidence type="ECO:0000313" key="2">
    <source>
        <dbReference type="EMBL" id="KNF06479.1"/>
    </source>
</evidence>
<reference evidence="3" key="1">
    <citation type="submission" date="2014-03" db="EMBL/GenBank/DDBJ databases">
        <title>The Genome Sequence of Puccinia striiformis f. sp. tritici PST-78.</title>
        <authorList>
            <consortium name="The Broad Institute Genome Sequencing Platform"/>
            <person name="Cuomo C."/>
            <person name="Hulbert S."/>
            <person name="Chen X."/>
            <person name="Walker B."/>
            <person name="Young S.K."/>
            <person name="Zeng Q."/>
            <person name="Gargeya S."/>
            <person name="Fitzgerald M."/>
            <person name="Haas B."/>
            <person name="Abouelleil A."/>
            <person name="Alvarado L."/>
            <person name="Arachchi H.M."/>
            <person name="Berlin A.M."/>
            <person name="Chapman S.B."/>
            <person name="Goldberg J."/>
            <person name="Griggs A."/>
            <person name="Gujja S."/>
            <person name="Hansen M."/>
            <person name="Howarth C."/>
            <person name="Imamovic A."/>
            <person name="Larimer J."/>
            <person name="McCowan C."/>
            <person name="Montmayeur A."/>
            <person name="Murphy C."/>
            <person name="Neiman D."/>
            <person name="Pearson M."/>
            <person name="Priest M."/>
            <person name="Roberts A."/>
            <person name="Saif S."/>
            <person name="Shea T."/>
            <person name="Sisk P."/>
            <person name="Sykes S."/>
            <person name="Wortman J."/>
            <person name="Nusbaum C."/>
            <person name="Birren B."/>
        </authorList>
    </citation>
    <scope>NUCLEOTIDE SEQUENCE [LARGE SCALE GENOMIC DNA]</scope>
    <source>
        <strain evidence="3">race PST-78</strain>
    </source>
</reference>
<sequence length="145" mass="16119">MSEQRQVFVQPPVGPCSTAGVDALDDEDDEADLDPDARAQHNAFTGPERDIMGMHTQPFFLQKKDCLPLITHLLYMGRNEAEAMKKERELAEKDDTESDVAAMSVEECEDIALFPSSKSRPNGAQSIHLYLLELGFYSLSLLSTV</sequence>
<dbReference type="AlphaFoldDB" id="A0A0L0W4S2"/>
<evidence type="ECO:0000313" key="3">
    <source>
        <dbReference type="Proteomes" id="UP000054564"/>
    </source>
</evidence>
<dbReference type="Proteomes" id="UP000054564">
    <property type="component" value="Unassembled WGS sequence"/>
</dbReference>
<feature type="compositionally biased region" description="Acidic residues" evidence="1">
    <location>
        <begin position="23"/>
        <end position="34"/>
    </location>
</feature>
<protein>
    <submittedName>
        <fullName evidence="2">Uncharacterized protein</fullName>
    </submittedName>
</protein>
<evidence type="ECO:0000256" key="1">
    <source>
        <dbReference type="SAM" id="MobiDB-lite"/>
    </source>
</evidence>
<comment type="caution">
    <text evidence="2">The sequence shown here is derived from an EMBL/GenBank/DDBJ whole genome shotgun (WGS) entry which is preliminary data.</text>
</comment>
<accession>A0A0L0W4S2</accession>
<name>A0A0L0W4S2_9BASI</name>
<organism evidence="2 3">
    <name type="scientific">Puccinia striiformis f. sp. tritici PST-78</name>
    <dbReference type="NCBI Taxonomy" id="1165861"/>
    <lineage>
        <taxon>Eukaryota</taxon>
        <taxon>Fungi</taxon>
        <taxon>Dikarya</taxon>
        <taxon>Basidiomycota</taxon>
        <taxon>Pucciniomycotina</taxon>
        <taxon>Pucciniomycetes</taxon>
        <taxon>Pucciniales</taxon>
        <taxon>Pucciniaceae</taxon>
        <taxon>Puccinia</taxon>
    </lineage>
</organism>
<dbReference type="STRING" id="1165861.A0A0L0W4S2"/>
<keyword evidence="3" id="KW-1185">Reference proteome</keyword>
<feature type="region of interest" description="Disordered" evidence="1">
    <location>
        <begin position="1"/>
        <end position="34"/>
    </location>
</feature>
<dbReference type="EMBL" id="AJIL01000003">
    <property type="protein sequence ID" value="KNF06479.1"/>
    <property type="molecule type" value="Genomic_DNA"/>
</dbReference>
<proteinExistence type="predicted"/>